<dbReference type="OrthoDB" id="2563669at2759"/>
<sequence>MPHNTTVSHISPLVSYIPRSAWYEANASDPDLVRPQPTVTVFLRALPLTDKYSNQSYHYSNSTASVTFSWWGTGEPLSPRRRRPSASSAVWEPSVESDALHPRPAGIWVFGGRRNWSGEYLVSVDNQEAQTFSAYSNGSLDEFQQVLFGTSGLPLADHQIRITNPGASPETQSTLDIDYLVFETPYAAEPKIYHNDTSACIWNPKTNGVWQVDETSHTTEDDLGSMELNFTEGPHTLRVQNNPLSNNRSGSRMSITYVQALTSLDGTGGVSPSNGETCAPLPLIIRTWTRNRSSTPSSYSDSNHRTVVLAASFSALGAFLLSIIGWRLVVLYLRRKQARKEMVAPRPFYARTNPSSPPQSPRPRLRPGRQRHWRRDDDDVEAQTAILPHTVFHTPGTRRTRRPIHRRPPSDIEFARSWSSSRFESEGGADAYGHRHGQSLSYVYDDLGYPRTATYPYPDDAVWDSELTFLRHARNTSAASSASSHTMRDSFSMHATAPSSPVITVFSRDRPPPPLPLTLPLRVNSRRRQQQRRPRSIEKPPLDVEEQLAIFASVSNARRAGAGVEARTDTGLRLVGSPATTLSSSSRPSTATGTGSGAPRPLPPPPVPPLPSHLRAPTRSPSQNTFDPWDVGMGQPPPYRLLDMH</sequence>
<evidence type="ECO:0000256" key="1">
    <source>
        <dbReference type="SAM" id="MobiDB-lite"/>
    </source>
</evidence>
<proteinExistence type="predicted"/>
<dbReference type="Gene3D" id="2.60.120.260">
    <property type="entry name" value="Galactose-binding domain-like"/>
    <property type="match status" value="1"/>
</dbReference>
<organism evidence="3 4">
    <name type="scientific">Ganoderma sinense ZZ0214-1</name>
    <dbReference type="NCBI Taxonomy" id="1077348"/>
    <lineage>
        <taxon>Eukaryota</taxon>
        <taxon>Fungi</taxon>
        <taxon>Dikarya</taxon>
        <taxon>Basidiomycota</taxon>
        <taxon>Agaricomycotina</taxon>
        <taxon>Agaricomycetes</taxon>
        <taxon>Polyporales</taxon>
        <taxon>Polyporaceae</taxon>
        <taxon>Ganoderma</taxon>
    </lineage>
</organism>
<gene>
    <name evidence="3" type="ORF">GSI_05236</name>
</gene>
<evidence type="ECO:0000313" key="3">
    <source>
        <dbReference type="EMBL" id="PIL32533.1"/>
    </source>
</evidence>
<dbReference type="Proteomes" id="UP000230002">
    <property type="component" value="Unassembled WGS sequence"/>
</dbReference>
<keyword evidence="2" id="KW-1133">Transmembrane helix</keyword>
<accession>A0A2G8SFK7</accession>
<feature type="compositionally biased region" description="Pro residues" evidence="1">
    <location>
        <begin position="600"/>
        <end position="611"/>
    </location>
</feature>
<keyword evidence="2" id="KW-0472">Membrane</keyword>
<keyword evidence="2" id="KW-0812">Transmembrane</keyword>
<feature type="compositionally biased region" description="Polar residues" evidence="1">
    <location>
        <begin position="578"/>
        <end position="593"/>
    </location>
</feature>
<protein>
    <submittedName>
        <fullName evidence="3">Uncharacterized protein</fullName>
    </submittedName>
</protein>
<evidence type="ECO:0000313" key="4">
    <source>
        <dbReference type="Proteomes" id="UP000230002"/>
    </source>
</evidence>
<feature type="region of interest" description="Disordered" evidence="1">
    <location>
        <begin position="558"/>
        <end position="645"/>
    </location>
</feature>
<reference evidence="3 4" key="1">
    <citation type="journal article" date="2015" name="Sci. Rep.">
        <title>Chromosome-level genome map provides insights into diverse defense mechanisms in the medicinal fungus Ganoderma sinense.</title>
        <authorList>
            <person name="Zhu Y."/>
            <person name="Xu J."/>
            <person name="Sun C."/>
            <person name="Zhou S."/>
            <person name="Xu H."/>
            <person name="Nelson D.R."/>
            <person name="Qian J."/>
            <person name="Song J."/>
            <person name="Luo H."/>
            <person name="Xiang L."/>
            <person name="Li Y."/>
            <person name="Xu Z."/>
            <person name="Ji A."/>
            <person name="Wang L."/>
            <person name="Lu S."/>
            <person name="Hayward A."/>
            <person name="Sun W."/>
            <person name="Li X."/>
            <person name="Schwartz D.C."/>
            <person name="Wang Y."/>
            <person name="Chen S."/>
        </authorList>
    </citation>
    <scope>NUCLEOTIDE SEQUENCE [LARGE SCALE GENOMIC DNA]</scope>
    <source>
        <strain evidence="3 4">ZZ0214-1</strain>
    </source>
</reference>
<feature type="compositionally biased region" description="Basic residues" evidence="1">
    <location>
        <begin position="363"/>
        <end position="373"/>
    </location>
</feature>
<feature type="region of interest" description="Disordered" evidence="1">
    <location>
        <begin position="344"/>
        <end position="378"/>
    </location>
</feature>
<feature type="transmembrane region" description="Helical" evidence="2">
    <location>
        <begin position="307"/>
        <end position="333"/>
    </location>
</feature>
<dbReference type="EMBL" id="AYKW01000010">
    <property type="protein sequence ID" value="PIL32533.1"/>
    <property type="molecule type" value="Genomic_DNA"/>
</dbReference>
<comment type="caution">
    <text evidence="3">The sequence shown here is derived from an EMBL/GenBank/DDBJ whole genome shotgun (WGS) entry which is preliminary data.</text>
</comment>
<keyword evidence="4" id="KW-1185">Reference proteome</keyword>
<name>A0A2G8SFK7_9APHY</name>
<dbReference type="AlphaFoldDB" id="A0A2G8SFK7"/>
<evidence type="ECO:0000256" key="2">
    <source>
        <dbReference type="SAM" id="Phobius"/>
    </source>
</evidence>
<feature type="compositionally biased region" description="Basic residues" evidence="1">
    <location>
        <begin position="524"/>
        <end position="534"/>
    </location>
</feature>
<feature type="region of interest" description="Disordered" evidence="1">
    <location>
        <begin position="503"/>
        <end position="541"/>
    </location>
</feature>